<evidence type="ECO:0000256" key="2">
    <source>
        <dbReference type="ARBA" id="ARBA00008857"/>
    </source>
</evidence>
<dbReference type="InterPro" id="IPR044068">
    <property type="entry name" value="CB"/>
</dbReference>
<dbReference type="Gene3D" id="1.10.150.130">
    <property type="match status" value="1"/>
</dbReference>
<reference evidence="9 10" key="1">
    <citation type="submission" date="2017-02" db="EMBL/GenBank/DDBJ databases">
        <authorList>
            <person name="Peterson S.W."/>
        </authorList>
    </citation>
    <scope>NUCLEOTIDE SEQUENCE [LARGE SCALE GENOMIC DNA]</scope>
    <source>
        <strain evidence="9 10">ATCC 17233</strain>
    </source>
</reference>
<dbReference type="PROSITE" id="PS51898">
    <property type="entry name" value="TYR_RECOMBINASE"/>
    <property type="match status" value="1"/>
</dbReference>
<proteinExistence type="inferred from homology"/>
<organism evidence="9 10">
    <name type="scientific">Eubacterium ruminantium</name>
    <dbReference type="NCBI Taxonomy" id="42322"/>
    <lineage>
        <taxon>Bacteria</taxon>
        <taxon>Bacillati</taxon>
        <taxon>Bacillota</taxon>
        <taxon>Clostridia</taxon>
        <taxon>Eubacteriales</taxon>
        <taxon>Eubacteriaceae</taxon>
        <taxon>Eubacterium</taxon>
    </lineage>
</organism>
<dbReference type="InterPro" id="IPR004107">
    <property type="entry name" value="Integrase_SAM-like_N"/>
</dbReference>
<evidence type="ECO:0000256" key="3">
    <source>
        <dbReference type="ARBA" id="ARBA00022908"/>
    </source>
</evidence>
<evidence type="ECO:0000256" key="5">
    <source>
        <dbReference type="ARBA" id="ARBA00023172"/>
    </source>
</evidence>
<accession>A0A1T4K703</accession>
<dbReference type="GO" id="GO:0006310">
    <property type="term" value="P:DNA recombination"/>
    <property type="evidence" value="ECO:0007669"/>
    <property type="project" value="UniProtKB-KW"/>
</dbReference>
<dbReference type="Gene3D" id="1.10.443.10">
    <property type="entry name" value="Intergrase catalytic core"/>
    <property type="match status" value="1"/>
</dbReference>
<dbReference type="CDD" id="cd01189">
    <property type="entry name" value="INT_ICEBs1_C_like"/>
    <property type="match status" value="1"/>
</dbReference>
<dbReference type="InterPro" id="IPR011010">
    <property type="entry name" value="DNA_brk_join_enz"/>
</dbReference>
<dbReference type="RefSeq" id="WP_078785889.1">
    <property type="nucleotide sequence ID" value="NZ_FMTO01000002.1"/>
</dbReference>
<feature type="domain" description="Core-binding (CB)" evidence="8">
    <location>
        <begin position="66"/>
        <end position="150"/>
    </location>
</feature>
<evidence type="ECO:0000256" key="4">
    <source>
        <dbReference type="ARBA" id="ARBA00023125"/>
    </source>
</evidence>
<evidence type="ECO:0000256" key="1">
    <source>
        <dbReference type="ARBA" id="ARBA00003283"/>
    </source>
</evidence>
<dbReference type="InterPro" id="IPR010998">
    <property type="entry name" value="Integrase_recombinase_N"/>
</dbReference>
<keyword evidence="5" id="KW-0233">DNA recombination</keyword>
<evidence type="ECO:0000259" key="7">
    <source>
        <dbReference type="PROSITE" id="PS51898"/>
    </source>
</evidence>
<name>A0A1T4K703_9FIRM</name>
<feature type="domain" description="Tyr recombinase" evidence="7">
    <location>
        <begin position="170"/>
        <end position="364"/>
    </location>
</feature>
<evidence type="ECO:0000313" key="10">
    <source>
        <dbReference type="Proteomes" id="UP000189857"/>
    </source>
</evidence>
<evidence type="ECO:0000259" key="8">
    <source>
        <dbReference type="PROSITE" id="PS51900"/>
    </source>
</evidence>
<dbReference type="Pfam" id="PF14659">
    <property type="entry name" value="Phage_int_SAM_3"/>
    <property type="match status" value="1"/>
</dbReference>
<dbReference type="InterPro" id="IPR002104">
    <property type="entry name" value="Integrase_catalytic"/>
</dbReference>
<comment type="similarity">
    <text evidence="2">Belongs to the 'phage' integrase family.</text>
</comment>
<evidence type="ECO:0000256" key="6">
    <source>
        <dbReference type="PROSITE-ProRule" id="PRU01248"/>
    </source>
</evidence>
<keyword evidence="4 6" id="KW-0238">DNA-binding</keyword>
<dbReference type="EMBL" id="FUXA01000003">
    <property type="protein sequence ID" value="SJZ38192.1"/>
    <property type="molecule type" value="Genomic_DNA"/>
</dbReference>
<dbReference type="PANTHER" id="PTHR30349">
    <property type="entry name" value="PHAGE INTEGRASE-RELATED"/>
    <property type="match status" value="1"/>
</dbReference>
<gene>
    <name evidence="9" type="ORF">SAMN02745110_00211</name>
</gene>
<dbReference type="AlphaFoldDB" id="A0A1T4K703"/>
<dbReference type="GO" id="GO:0003677">
    <property type="term" value="F:DNA binding"/>
    <property type="evidence" value="ECO:0007669"/>
    <property type="project" value="UniProtKB-UniRule"/>
</dbReference>
<dbReference type="GO" id="GO:0015074">
    <property type="term" value="P:DNA integration"/>
    <property type="evidence" value="ECO:0007669"/>
    <property type="project" value="UniProtKB-KW"/>
</dbReference>
<dbReference type="Proteomes" id="UP000189857">
    <property type="component" value="Unassembled WGS sequence"/>
</dbReference>
<comment type="function">
    <text evidence="1">Site-specific tyrosine recombinase, which acts by catalyzing the cutting and rejoining of the recombining DNA molecules.</text>
</comment>
<evidence type="ECO:0000313" key="9">
    <source>
        <dbReference type="EMBL" id="SJZ38192.1"/>
    </source>
</evidence>
<dbReference type="InterPro" id="IPR013762">
    <property type="entry name" value="Integrase-like_cat_sf"/>
</dbReference>
<keyword evidence="3" id="KW-0229">DNA integration</keyword>
<sequence length="373" mass="42186">MARKGENIYKRKDGRWEARFIKSHQFGKAVYGSVYGKSYSEAKKRRSEVMANLKKTEKVVALPTQPNLRQVSSMWLNSLRSTRKASTIVKYSNQLEKHILPAFGNKILSEISNEALIDFSNTLLTGDNGLSTKSASDIISRIKSIRKYALINGYEVGFVPECITIPQKQGTIRVLSLEEETTLLDFLQKHPDLTSLGILICLFTGIRIGELCALTWNNISLDTKKLSIKRTMQRLQNLDKDAATKTYISIDEPKSKCSIRTIPIPDNIIDDLSRAYVNDAFVLTGSRISYVEPRTMENRFKSILDKCGIEDANFHSLRHSFATRCVEVGFDIKSLSEILGHANVNITLNRYVHPTMELKRVNMDKLSALFAVK</sequence>
<dbReference type="PROSITE" id="PS51900">
    <property type="entry name" value="CB"/>
    <property type="match status" value="1"/>
</dbReference>
<dbReference type="OrthoDB" id="111144at2"/>
<protein>
    <submittedName>
        <fullName evidence="9">Site-specific recombinase XerD</fullName>
    </submittedName>
</protein>
<keyword evidence="10" id="KW-1185">Reference proteome</keyword>
<dbReference type="Pfam" id="PF00589">
    <property type="entry name" value="Phage_integrase"/>
    <property type="match status" value="1"/>
</dbReference>
<dbReference type="SUPFAM" id="SSF56349">
    <property type="entry name" value="DNA breaking-rejoining enzymes"/>
    <property type="match status" value="1"/>
</dbReference>
<dbReference type="InterPro" id="IPR050090">
    <property type="entry name" value="Tyrosine_recombinase_XerCD"/>
</dbReference>
<dbReference type="PANTHER" id="PTHR30349:SF64">
    <property type="entry name" value="PROPHAGE INTEGRASE INTD-RELATED"/>
    <property type="match status" value="1"/>
</dbReference>